<dbReference type="PANTHER" id="PTHR36504">
    <property type="entry name" value="LIPOPOLYSACCHARIDE EXPORT SYSTEM PROTEIN LPTA"/>
    <property type="match status" value="1"/>
</dbReference>
<dbReference type="GO" id="GO:0009279">
    <property type="term" value="C:cell outer membrane"/>
    <property type="evidence" value="ECO:0007669"/>
    <property type="project" value="TreeGrafter"/>
</dbReference>
<reference evidence="4 5" key="1">
    <citation type="submission" date="2018-09" db="EMBL/GenBank/DDBJ databases">
        <title>Comparative Genomics of Wolbachia-Cardinium Dual Endosymbiosis in a Plant-Parasitic Nematode.</title>
        <authorList>
            <person name="Brown A.M.V."/>
            <person name="Wasala S.K."/>
            <person name="Howe D.K."/>
            <person name="Peetz A.B."/>
            <person name="Zasada I.A."/>
            <person name="Denver D.R."/>
        </authorList>
    </citation>
    <scope>NUCLEOTIDE SEQUENCE [LARGE SCALE GENOMIC DNA]</scope>
    <source>
        <strain evidence="4 5">Pp_1</strain>
    </source>
</reference>
<sequence length="562" mass="63603">MYLDDHLYFFITFVLDNLFILLKKWYKIKVLKRKSHLILSLFLYLLLLVGFPFAALTKEEDSVVYSAKELEHAVVNNKACKILAGHVMFTFQPSGMVLTADKAYQYDDTKQIEAWGNVKIMDKEGETIQADFLSYDLEKKLAVLEKNVVCLSKKAKFYTSKLIYHTETKQGEFFQNGKLVQDQLVLTSCTGAYNGAGHTVTFSKEVVLVDPSYRLHCDQLCYNTKQEIVYLEGPTKIIQEDSELTTEQGGTYSVPKKHLVFNHGTLTTKDVCLVADSLEVFDGKDCAATGHILLQSKAHDAVIVGEQATYIEKEKKAERTGHPLLTKVTGNETMYLRADTFIALEKPQKEKEKEGAKEGAKEQEIHALHNVRLYQESLQGMADGAVYNSGENTIHFHNKPIIWCSGYQITGEEVYLVIEEEEQVKMFVNKNLFMASADPVGNYNQVKGNKMVAHFKEGAVETMSVTGNGESLYFTLGDNNELIGMNHIKCDSMEMRMIENALERMEFKPEPVGIFYPAEKVEEELMQLPGFDWHGEQLPTKANILEDPVKPEVPIERSESEG</sequence>
<feature type="domain" description="Organic solvent tolerance-like N-terminal" evidence="3">
    <location>
        <begin position="65"/>
        <end position="218"/>
    </location>
</feature>
<evidence type="ECO:0000256" key="1">
    <source>
        <dbReference type="ARBA" id="ARBA00022729"/>
    </source>
</evidence>
<dbReference type="OrthoDB" id="9805931at2"/>
<keyword evidence="2" id="KW-0812">Transmembrane</keyword>
<keyword evidence="2" id="KW-0472">Membrane</keyword>
<dbReference type="Gene3D" id="2.60.450.10">
    <property type="entry name" value="Lipopolysaccharide (LPS) transport protein A like domain"/>
    <property type="match status" value="2"/>
</dbReference>
<gene>
    <name evidence="4" type="ORF">EDM02_01410</name>
</gene>
<evidence type="ECO:0000259" key="3">
    <source>
        <dbReference type="Pfam" id="PF13100"/>
    </source>
</evidence>
<dbReference type="PANTHER" id="PTHR36504:SF1">
    <property type="entry name" value="LIPOPOLYSACCHARIDE EXPORT SYSTEM PROTEIN LPTA"/>
    <property type="match status" value="1"/>
</dbReference>
<dbReference type="Proteomes" id="UP000270927">
    <property type="component" value="Unassembled WGS sequence"/>
</dbReference>
<dbReference type="AlphaFoldDB" id="A0A3N2QCW4"/>
<feature type="transmembrane region" description="Helical" evidence="2">
    <location>
        <begin position="6"/>
        <end position="25"/>
    </location>
</feature>
<organism evidence="4 5">
    <name type="scientific">Candidatus Cardinium hertigii</name>
    <dbReference type="NCBI Taxonomy" id="247481"/>
    <lineage>
        <taxon>Bacteria</taxon>
        <taxon>Pseudomonadati</taxon>
        <taxon>Bacteroidota</taxon>
        <taxon>Cytophagia</taxon>
        <taxon>Cytophagales</taxon>
        <taxon>Amoebophilaceae</taxon>
        <taxon>Candidatus Cardinium</taxon>
    </lineage>
</organism>
<evidence type="ECO:0000313" key="5">
    <source>
        <dbReference type="Proteomes" id="UP000270927"/>
    </source>
</evidence>
<keyword evidence="1" id="KW-0732">Signal</keyword>
<dbReference type="Pfam" id="PF13100">
    <property type="entry name" value="OstA_2"/>
    <property type="match status" value="1"/>
</dbReference>
<dbReference type="GO" id="GO:0017089">
    <property type="term" value="F:glycolipid transfer activity"/>
    <property type="evidence" value="ECO:0007669"/>
    <property type="project" value="TreeGrafter"/>
</dbReference>
<dbReference type="InterPro" id="IPR052037">
    <property type="entry name" value="LPS_export_LptA"/>
</dbReference>
<comment type="caution">
    <text evidence="4">The sequence shown here is derived from an EMBL/GenBank/DDBJ whole genome shotgun (WGS) entry which is preliminary data.</text>
</comment>
<dbReference type="GO" id="GO:0015920">
    <property type="term" value="P:lipopolysaccharide transport"/>
    <property type="evidence" value="ECO:0007669"/>
    <property type="project" value="TreeGrafter"/>
</dbReference>
<dbReference type="InterPro" id="IPR005653">
    <property type="entry name" value="OstA-like_N"/>
</dbReference>
<dbReference type="GO" id="GO:0030288">
    <property type="term" value="C:outer membrane-bounded periplasmic space"/>
    <property type="evidence" value="ECO:0007669"/>
    <property type="project" value="TreeGrafter"/>
</dbReference>
<proteinExistence type="predicted"/>
<evidence type="ECO:0000313" key="4">
    <source>
        <dbReference type="EMBL" id="ROT47611.1"/>
    </source>
</evidence>
<accession>A0A3N2QCW4</accession>
<evidence type="ECO:0000256" key="2">
    <source>
        <dbReference type="SAM" id="Phobius"/>
    </source>
</evidence>
<protein>
    <recommendedName>
        <fullName evidence="3">Organic solvent tolerance-like N-terminal domain-containing protein</fullName>
    </recommendedName>
</protein>
<keyword evidence="2" id="KW-1133">Transmembrane helix</keyword>
<name>A0A3N2QCW4_9BACT</name>
<feature type="transmembrane region" description="Helical" evidence="2">
    <location>
        <begin position="37"/>
        <end position="56"/>
    </location>
</feature>
<dbReference type="EMBL" id="RARA01000019">
    <property type="protein sequence ID" value="ROT47611.1"/>
    <property type="molecule type" value="Genomic_DNA"/>
</dbReference>
<keyword evidence="5" id="KW-1185">Reference proteome</keyword>